<keyword evidence="1" id="KW-1015">Disulfide bond</keyword>
<accession>A0A182I8C7</accession>
<evidence type="ECO:0000256" key="2">
    <source>
        <dbReference type="ARBA" id="ARBA00024195"/>
    </source>
</evidence>
<dbReference type="VEuPathDB" id="VectorBase:AARA21_002362"/>
<dbReference type="Gene3D" id="2.40.10.10">
    <property type="entry name" value="Trypsin-like serine proteases"/>
    <property type="match status" value="1"/>
</dbReference>
<comment type="similarity">
    <text evidence="2">Belongs to the peptidase S1 family. CLIP subfamily.</text>
</comment>
<evidence type="ECO:0000256" key="1">
    <source>
        <dbReference type="ARBA" id="ARBA00023157"/>
    </source>
</evidence>
<proteinExistence type="inferred from homology"/>
<dbReference type="Proteomes" id="UP000075840">
    <property type="component" value="Unassembled WGS sequence"/>
</dbReference>
<organism evidence="3 4">
    <name type="scientific">Anopheles arabiensis</name>
    <name type="common">Mosquito</name>
    <dbReference type="NCBI Taxonomy" id="7173"/>
    <lineage>
        <taxon>Eukaryota</taxon>
        <taxon>Metazoa</taxon>
        <taxon>Ecdysozoa</taxon>
        <taxon>Arthropoda</taxon>
        <taxon>Hexapoda</taxon>
        <taxon>Insecta</taxon>
        <taxon>Pterygota</taxon>
        <taxon>Neoptera</taxon>
        <taxon>Endopterygota</taxon>
        <taxon>Diptera</taxon>
        <taxon>Nematocera</taxon>
        <taxon>Culicoidea</taxon>
        <taxon>Culicidae</taxon>
        <taxon>Anophelinae</taxon>
        <taxon>Anopheles</taxon>
    </lineage>
</organism>
<dbReference type="PANTHER" id="PTHR24252">
    <property type="entry name" value="ACROSIN-RELATED"/>
    <property type="match status" value="1"/>
</dbReference>
<dbReference type="Gene3D" id="2.40.10.120">
    <property type="match status" value="1"/>
</dbReference>
<keyword evidence="4" id="KW-1185">Reference proteome</keyword>
<dbReference type="EnsemblMetazoa" id="AARA009837-RA">
    <property type="protein sequence ID" value="AARA009837-PA"/>
    <property type="gene ID" value="AARA009837"/>
</dbReference>
<dbReference type="PANTHER" id="PTHR24252:SF7">
    <property type="entry name" value="HYALIN"/>
    <property type="match status" value="1"/>
</dbReference>
<dbReference type="GO" id="GO:0006508">
    <property type="term" value="P:proteolysis"/>
    <property type="evidence" value="ECO:0007669"/>
    <property type="project" value="InterPro"/>
</dbReference>
<evidence type="ECO:0000313" key="4">
    <source>
        <dbReference type="Proteomes" id="UP000075840"/>
    </source>
</evidence>
<dbReference type="GO" id="GO:0004252">
    <property type="term" value="F:serine-type endopeptidase activity"/>
    <property type="evidence" value="ECO:0007669"/>
    <property type="project" value="InterPro"/>
</dbReference>
<dbReference type="VEuPathDB" id="VectorBase:AARA009837"/>
<protein>
    <submittedName>
        <fullName evidence="3">Uncharacterized protein</fullName>
    </submittedName>
</protein>
<dbReference type="SUPFAM" id="SSF50494">
    <property type="entry name" value="Trypsin-like serine proteases"/>
    <property type="match status" value="1"/>
</dbReference>
<dbReference type="InterPro" id="IPR043504">
    <property type="entry name" value="Peptidase_S1_PA_chymotrypsin"/>
</dbReference>
<dbReference type="InterPro" id="IPR001254">
    <property type="entry name" value="Trypsin_dom"/>
</dbReference>
<dbReference type="InterPro" id="IPR009003">
    <property type="entry name" value="Peptidase_S1_PA"/>
</dbReference>
<sequence length="133" mass="15083">MAGVWYYTGMVTTMICALLVASSKTQRCGQRMVVNLLTVNGTQARDGNWPWNAILFSNDNESFAYRCGGTILDQNTVVTHYDVSNYANDIALIRLRDRADITQSNVKPICLPVTKELRRQQFYPLHTNIVVHE</sequence>
<dbReference type="AlphaFoldDB" id="A0A182I8C7"/>
<dbReference type="EMBL" id="APCN01002703">
    <property type="status" value="NOT_ANNOTATED_CDS"/>
    <property type="molecule type" value="Genomic_DNA"/>
</dbReference>
<evidence type="ECO:0000313" key="3">
    <source>
        <dbReference type="EnsemblMetazoa" id="AARA009837-PA"/>
    </source>
</evidence>
<dbReference type="Pfam" id="PF00089">
    <property type="entry name" value="Trypsin"/>
    <property type="match status" value="1"/>
</dbReference>
<name>A0A182I8C7_ANOAR</name>
<reference evidence="3" key="1">
    <citation type="submission" date="2022-08" db="UniProtKB">
        <authorList>
            <consortium name="EnsemblMetazoa"/>
        </authorList>
    </citation>
    <scope>IDENTIFICATION</scope>
    <source>
        <strain evidence="3">Dongola</strain>
    </source>
</reference>